<evidence type="ECO:0000313" key="2">
    <source>
        <dbReference type="EMBL" id="KAF6210123.1"/>
    </source>
</evidence>
<accession>A0A8S9XMF2</accession>
<evidence type="ECO:0000313" key="3">
    <source>
        <dbReference type="Proteomes" id="UP000466442"/>
    </source>
</evidence>
<sequence>MSRIIERKEGLKMVIKRRRNERSLEVSEGISDTDGDATPPYSPLSCLQGGTSGESTPALSIQDLGEEPVLEVGHPEQILPRRQPLSGCSGLSVGEDSSRRGEKPVDQADVTVDGTNVDALWAQLWTGADGLYHAQDPNMKLAMYWHLGSAALRLRYGAKLFSTGPSLQDATLEQLREEIRRREMDQACGGAKELDGTIPVAGGQQTAAAPMLKQSDIVRRDSTPSLVSQRSGGQMEGSQNLMTPEDSCSPGPSDPAVPEAELQGDSMLCGVCGRRRQYISRPWCDACRCLMTRLRSKGTWTLDQVKCPNKSHAATQMEAKKCRRCRAWRLYRMTPAVAPVSYPAHQQSYAPAAYSAPVQAPAPQAAAFTAPQPAAFHQNNEDPFYSPILTRLDRVFSELGFTEEPCKERLVCSMYKAPARFSPHSNLVSAEISRDPSELQKPVFESPNVLRYFRYVAAARNGQDAKDCLSLYPNCALLTE</sequence>
<gene>
    <name evidence="2" type="ORF">GE061_015879</name>
</gene>
<dbReference type="Proteomes" id="UP000466442">
    <property type="component" value="Unassembled WGS sequence"/>
</dbReference>
<reference evidence="2" key="1">
    <citation type="journal article" date="2021" name="Mol. Ecol. Resour.">
        <title>Apolygus lucorum genome provides insights into omnivorousness and mesophyll feeding.</title>
        <authorList>
            <person name="Liu Y."/>
            <person name="Liu H."/>
            <person name="Wang H."/>
            <person name="Huang T."/>
            <person name="Liu B."/>
            <person name="Yang B."/>
            <person name="Yin L."/>
            <person name="Li B."/>
            <person name="Zhang Y."/>
            <person name="Zhang S."/>
            <person name="Jiang F."/>
            <person name="Zhang X."/>
            <person name="Ren Y."/>
            <person name="Wang B."/>
            <person name="Wang S."/>
            <person name="Lu Y."/>
            <person name="Wu K."/>
            <person name="Fan W."/>
            <person name="Wang G."/>
        </authorList>
    </citation>
    <scope>NUCLEOTIDE SEQUENCE</scope>
    <source>
        <strain evidence="2">12Hb</strain>
    </source>
</reference>
<feature type="region of interest" description="Disordered" evidence="1">
    <location>
        <begin position="220"/>
        <end position="260"/>
    </location>
</feature>
<dbReference type="AlphaFoldDB" id="A0A8S9XMF2"/>
<feature type="compositionally biased region" description="Polar residues" evidence="1">
    <location>
        <begin position="223"/>
        <end position="242"/>
    </location>
</feature>
<feature type="region of interest" description="Disordered" evidence="1">
    <location>
        <begin position="74"/>
        <end position="107"/>
    </location>
</feature>
<organism evidence="2 3">
    <name type="scientific">Apolygus lucorum</name>
    <name type="common">Small green plant bug</name>
    <name type="synonym">Lygocoris lucorum</name>
    <dbReference type="NCBI Taxonomy" id="248454"/>
    <lineage>
        <taxon>Eukaryota</taxon>
        <taxon>Metazoa</taxon>
        <taxon>Ecdysozoa</taxon>
        <taxon>Arthropoda</taxon>
        <taxon>Hexapoda</taxon>
        <taxon>Insecta</taxon>
        <taxon>Pterygota</taxon>
        <taxon>Neoptera</taxon>
        <taxon>Paraneoptera</taxon>
        <taxon>Hemiptera</taxon>
        <taxon>Heteroptera</taxon>
        <taxon>Panheteroptera</taxon>
        <taxon>Cimicomorpha</taxon>
        <taxon>Miridae</taxon>
        <taxon>Mirini</taxon>
        <taxon>Apolygus</taxon>
    </lineage>
</organism>
<evidence type="ECO:0000256" key="1">
    <source>
        <dbReference type="SAM" id="MobiDB-lite"/>
    </source>
</evidence>
<comment type="caution">
    <text evidence="2">The sequence shown here is derived from an EMBL/GenBank/DDBJ whole genome shotgun (WGS) entry which is preliminary data.</text>
</comment>
<proteinExistence type="predicted"/>
<feature type="compositionally biased region" description="Basic and acidic residues" evidence="1">
    <location>
        <begin position="96"/>
        <end position="106"/>
    </location>
</feature>
<dbReference type="OrthoDB" id="6334967at2759"/>
<keyword evidence="3" id="KW-1185">Reference proteome</keyword>
<dbReference type="EMBL" id="WIXP02000006">
    <property type="protein sequence ID" value="KAF6210123.1"/>
    <property type="molecule type" value="Genomic_DNA"/>
</dbReference>
<name>A0A8S9XMF2_APOLU</name>
<protein>
    <submittedName>
        <fullName evidence="2">Uncharacterized protein</fullName>
    </submittedName>
</protein>
<feature type="region of interest" description="Disordered" evidence="1">
    <location>
        <begin position="17"/>
        <end position="59"/>
    </location>
</feature>